<dbReference type="AlphaFoldDB" id="A0A2T0BQR3"/>
<dbReference type="GO" id="GO:0008551">
    <property type="term" value="F:P-type cadmium transporter activity"/>
    <property type="evidence" value="ECO:0007669"/>
    <property type="project" value="UniProtKB-EC"/>
</dbReference>
<evidence type="ECO:0000256" key="2">
    <source>
        <dbReference type="ARBA" id="ARBA00006024"/>
    </source>
</evidence>
<comment type="similarity">
    <text evidence="2">Belongs to the cation transport ATPase (P-type) (TC 3.A.3) family. Type IB subfamily.</text>
</comment>
<evidence type="ECO:0000256" key="5">
    <source>
        <dbReference type="ARBA" id="ARBA00022989"/>
    </source>
</evidence>
<dbReference type="InterPro" id="IPR001757">
    <property type="entry name" value="P_typ_ATPase"/>
</dbReference>
<organism evidence="11 12">
    <name type="scientific">Clostridium luticellarii</name>
    <dbReference type="NCBI Taxonomy" id="1691940"/>
    <lineage>
        <taxon>Bacteria</taxon>
        <taxon>Bacillati</taxon>
        <taxon>Bacillota</taxon>
        <taxon>Clostridia</taxon>
        <taxon>Eubacteriales</taxon>
        <taxon>Clostridiaceae</taxon>
        <taxon>Clostridium</taxon>
    </lineage>
</organism>
<dbReference type="Pfam" id="PF00122">
    <property type="entry name" value="E1-E2_ATPase"/>
    <property type="match status" value="1"/>
</dbReference>
<keyword evidence="3" id="KW-0104">Cadmium</keyword>
<sequence>MRELSVLPGRVRFKCNEMYLNKELAEYIDVYTEGLYGVEYSKVNYNSGTILVLYDETKTNLKSIKGSIEQTLTSEIDYNEVFGQYSSYHNIKHKKEIVKTNFIRSILVYLFFKIKQRIFGKFFLSGSLAMVEIASLVTIVGGYSIFRSVYNRLAGRMYPHPDVFLKLAGLILTISRESTEGLFLILLTDFKDYMKASADLKCQCLLKKSIIRPPGTAWIAADNGSEILTSVKSLQIGDTILVHEGEVIPVDGKVLEGKAAVNSLYYTGQPLVSLVEEGSKVYEGIIVMSGEIKVRILRLAEPLEKKDISVDKLHLRKKILVYENRAVSIAVVLSVLNYAATGNLLNALSIILLLCPASSELALSTALKNYVYLMSRHNIYIKNPNTFEKVATTDSVVFDKTGTLTYKDMSIAHIESFDENYTDEDLLRICAFCESDSCKKITDTPRNMSGETDFNNVREKLEKVILVPSKGISTKYNNHKVLIGDDDFLRENSIVLDDVLDRYTYYEHSLYNPMLVSVDNLVVGLIVIQENIREGACDLIKKLRSNHIDNISLATGDCCEKGRYVADKLGIENVYGRCNNDEKLQIVLKQKPRGTVMMVGDGINDILSMRAADVSVSFADCSSDYIKFNSDCIIFDEDINKLNDLIILSRKAYGTIQQNIEISNLFNILLGTLAFLGGFDAFAAKSIDTINSILVLVMNERVRLIPKWLK</sequence>
<dbReference type="InterPro" id="IPR059000">
    <property type="entry name" value="ATPase_P-type_domA"/>
</dbReference>
<comment type="caution">
    <text evidence="11">The sequence shown here is derived from an EMBL/GenBank/DDBJ whole genome shotgun (WGS) entry which is preliminary data.</text>
</comment>
<dbReference type="GO" id="GO:0005524">
    <property type="term" value="F:ATP binding"/>
    <property type="evidence" value="ECO:0007669"/>
    <property type="project" value="InterPro"/>
</dbReference>
<dbReference type="PANTHER" id="PTHR48085:SF5">
    <property type="entry name" value="CADMIUM_ZINC-TRANSPORTING ATPASE HMA4-RELATED"/>
    <property type="match status" value="1"/>
</dbReference>
<dbReference type="PROSITE" id="PS00154">
    <property type="entry name" value="ATPASE_E1_E2"/>
    <property type="match status" value="1"/>
</dbReference>
<dbReference type="EMBL" id="PVXP01000007">
    <property type="protein sequence ID" value="PRR86172.1"/>
    <property type="molecule type" value="Genomic_DNA"/>
</dbReference>
<evidence type="ECO:0000313" key="12">
    <source>
        <dbReference type="Proteomes" id="UP000237798"/>
    </source>
</evidence>
<dbReference type="Gene3D" id="3.40.50.1000">
    <property type="entry name" value="HAD superfamily/HAD-like"/>
    <property type="match status" value="1"/>
</dbReference>
<dbReference type="OrthoDB" id="1873403at2"/>
<keyword evidence="12" id="KW-1185">Reference proteome</keyword>
<comment type="subcellular location">
    <subcellularLocation>
        <location evidence="1">Membrane</location>
        <topology evidence="1">Multi-pass membrane protein</topology>
    </subcellularLocation>
</comment>
<dbReference type="InterPro" id="IPR023299">
    <property type="entry name" value="ATPase_P-typ_cyto_dom_N"/>
</dbReference>
<evidence type="ECO:0000256" key="7">
    <source>
        <dbReference type="ARBA" id="ARBA00039103"/>
    </source>
</evidence>
<proteinExistence type="inferred from homology"/>
<dbReference type="SUPFAM" id="SSF81665">
    <property type="entry name" value="Calcium ATPase, transmembrane domain M"/>
    <property type="match status" value="1"/>
</dbReference>
<dbReference type="SUPFAM" id="SSF81653">
    <property type="entry name" value="Calcium ATPase, transduction domain A"/>
    <property type="match status" value="1"/>
</dbReference>
<evidence type="ECO:0000259" key="10">
    <source>
        <dbReference type="Pfam" id="PF00122"/>
    </source>
</evidence>
<keyword evidence="5 9" id="KW-1133">Transmembrane helix</keyword>
<dbReference type="RefSeq" id="WP_106008318.1">
    <property type="nucleotide sequence ID" value="NZ_JALCQO010000016.1"/>
</dbReference>
<evidence type="ECO:0000256" key="8">
    <source>
        <dbReference type="ARBA" id="ARBA00049338"/>
    </source>
</evidence>
<gene>
    <name evidence="11" type="primary">cadA_2</name>
    <name evidence="11" type="ORF">CLLU_08220</name>
</gene>
<dbReference type="SUPFAM" id="SSF56784">
    <property type="entry name" value="HAD-like"/>
    <property type="match status" value="1"/>
</dbReference>
<feature type="transmembrane region" description="Helical" evidence="9">
    <location>
        <begin position="122"/>
        <end position="143"/>
    </location>
</feature>
<dbReference type="EC" id="7.2.2.21" evidence="7"/>
<dbReference type="Proteomes" id="UP000237798">
    <property type="component" value="Unassembled WGS sequence"/>
</dbReference>
<keyword evidence="6 9" id="KW-0472">Membrane</keyword>
<dbReference type="InterPro" id="IPR008250">
    <property type="entry name" value="ATPase_P-typ_transduc_dom_A_sf"/>
</dbReference>
<evidence type="ECO:0000256" key="9">
    <source>
        <dbReference type="SAM" id="Phobius"/>
    </source>
</evidence>
<dbReference type="PANTHER" id="PTHR48085">
    <property type="entry name" value="CADMIUM/ZINC-TRANSPORTING ATPASE HMA2-RELATED"/>
    <property type="match status" value="1"/>
</dbReference>
<evidence type="ECO:0000313" key="11">
    <source>
        <dbReference type="EMBL" id="PRR86172.1"/>
    </source>
</evidence>
<dbReference type="InterPro" id="IPR018303">
    <property type="entry name" value="ATPase_P-typ_P_site"/>
</dbReference>
<keyword evidence="11" id="KW-0378">Hydrolase</keyword>
<comment type="catalytic activity">
    <reaction evidence="8">
        <text>Cd(2+)(in) + ATP + H2O = Cd(2+)(out) + ADP + phosphate + H(+)</text>
        <dbReference type="Rhea" id="RHEA:12132"/>
        <dbReference type="ChEBI" id="CHEBI:15377"/>
        <dbReference type="ChEBI" id="CHEBI:15378"/>
        <dbReference type="ChEBI" id="CHEBI:30616"/>
        <dbReference type="ChEBI" id="CHEBI:43474"/>
        <dbReference type="ChEBI" id="CHEBI:48775"/>
        <dbReference type="ChEBI" id="CHEBI:456216"/>
        <dbReference type="EC" id="7.2.2.21"/>
    </reaction>
</comment>
<dbReference type="InterPro" id="IPR051014">
    <property type="entry name" value="Cation_Transport_ATPase_IB"/>
</dbReference>
<evidence type="ECO:0000256" key="3">
    <source>
        <dbReference type="ARBA" id="ARBA00022539"/>
    </source>
</evidence>
<feature type="domain" description="P-type ATPase A" evidence="10">
    <location>
        <begin position="219"/>
        <end position="304"/>
    </location>
</feature>
<dbReference type="InterPro" id="IPR023298">
    <property type="entry name" value="ATPase_P-typ_TM_dom_sf"/>
</dbReference>
<keyword evidence="4 9" id="KW-0812">Transmembrane</keyword>
<protein>
    <recommendedName>
        <fullName evidence="7">Cd(2+)-exporting ATPase</fullName>
        <ecNumber evidence="7">7.2.2.21</ecNumber>
    </recommendedName>
</protein>
<dbReference type="Pfam" id="PF00702">
    <property type="entry name" value="Hydrolase"/>
    <property type="match status" value="1"/>
</dbReference>
<dbReference type="NCBIfam" id="TIGR01494">
    <property type="entry name" value="ATPase_P-type"/>
    <property type="match status" value="1"/>
</dbReference>
<reference evidence="11 12" key="1">
    <citation type="submission" date="2018-03" db="EMBL/GenBank/DDBJ databases">
        <title>Genome sequence of Clostridium luticellarii DSM 29923.</title>
        <authorList>
            <person name="Poehlein A."/>
            <person name="Daniel R."/>
        </authorList>
    </citation>
    <scope>NUCLEOTIDE SEQUENCE [LARGE SCALE GENOMIC DNA]</scope>
    <source>
        <strain evidence="11 12">DSM 29923</strain>
    </source>
</reference>
<dbReference type="GO" id="GO:0016887">
    <property type="term" value="F:ATP hydrolysis activity"/>
    <property type="evidence" value="ECO:0007669"/>
    <property type="project" value="InterPro"/>
</dbReference>
<evidence type="ECO:0000256" key="6">
    <source>
        <dbReference type="ARBA" id="ARBA00023136"/>
    </source>
</evidence>
<dbReference type="Gene3D" id="3.40.1110.10">
    <property type="entry name" value="Calcium-transporting ATPase, cytoplasmic domain N"/>
    <property type="match status" value="1"/>
</dbReference>
<accession>A0A2T0BQR3</accession>
<dbReference type="GO" id="GO:0016020">
    <property type="term" value="C:membrane"/>
    <property type="evidence" value="ECO:0007669"/>
    <property type="project" value="UniProtKB-SubCell"/>
</dbReference>
<dbReference type="Pfam" id="PF19991">
    <property type="entry name" value="HMA_2"/>
    <property type="match status" value="1"/>
</dbReference>
<name>A0A2T0BQR3_9CLOT</name>
<dbReference type="InterPro" id="IPR036412">
    <property type="entry name" value="HAD-like_sf"/>
</dbReference>
<dbReference type="PRINTS" id="PR00119">
    <property type="entry name" value="CATATPASE"/>
</dbReference>
<evidence type="ECO:0000256" key="4">
    <source>
        <dbReference type="ARBA" id="ARBA00022692"/>
    </source>
</evidence>
<evidence type="ECO:0000256" key="1">
    <source>
        <dbReference type="ARBA" id="ARBA00004141"/>
    </source>
</evidence>
<dbReference type="InterPro" id="IPR023214">
    <property type="entry name" value="HAD_sf"/>
</dbReference>
<dbReference type="Gene3D" id="2.70.150.10">
    <property type="entry name" value="Calcium-transporting ATPase, cytoplasmic transduction domain A"/>
    <property type="match status" value="1"/>
</dbReference>